<evidence type="ECO:0000313" key="3">
    <source>
        <dbReference type="Proteomes" id="UP000198280"/>
    </source>
</evidence>
<name>A0A239LIW9_9ACTN</name>
<dbReference type="GO" id="GO:0016705">
    <property type="term" value="F:oxidoreductase activity, acting on paired donors, with incorporation or reduction of molecular oxygen"/>
    <property type="evidence" value="ECO:0007669"/>
    <property type="project" value="InterPro"/>
</dbReference>
<dbReference type="InterPro" id="IPR036396">
    <property type="entry name" value="Cyt_P450_sf"/>
</dbReference>
<sequence length="65" mass="7121">MERRLHEETDQLLGGVPVPSGATVPFSAYALHHLPRLRPAPLAFDPDRRPPVRAACMPRTRPAAG</sequence>
<accession>A0A239LIW9</accession>
<dbReference type="SUPFAM" id="SSF48264">
    <property type="entry name" value="Cytochrome P450"/>
    <property type="match status" value="1"/>
</dbReference>
<dbReference type="GO" id="GO:0020037">
    <property type="term" value="F:heme binding"/>
    <property type="evidence" value="ECO:0007669"/>
    <property type="project" value="InterPro"/>
</dbReference>
<protein>
    <recommendedName>
        <fullName evidence="4">Cytochrome P450</fullName>
    </recommendedName>
</protein>
<proteinExistence type="predicted"/>
<feature type="region of interest" description="Disordered" evidence="1">
    <location>
        <begin position="40"/>
        <end position="65"/>
    </location>
</feature>
<gene>
    <name evidence="2" type="ORF">SAMN05216252_12028</name>
</gene>
<evidence type="ECO:0008006" key="4">
    <source>
        <dbReference type="Google" id="ProtNLM"/>
    </source>
</evidence>
<dbReference type="GO" id="GO:0004497">
    <property type="term" value="F:monooxygenase activity"/>
    <property type="evidence" value="ECO:0007669"/>
    <property type="project" value="InterPro"/>
</dbReference>
<reference evidence="2 3" key="1">
    <citation type="submission" date="2017-06" db="EMBL/GenBank/DDBJ databases">
        <authorList>
            <person name="Kim H.J."/>
            <person name="Triplett B.A."/>
        </authorList>
    </citation>
    <scope>NUCLEOTIDE SEQUENCE [LARGE SCALE GENOMIC DNA]</scope>
    <source>
        <strain evidence="2 3">CGMCC 4.1858</strain>
    </source>
</reference>
<evidence type="ECO:0000313" key="2">
    <source>
        <dbReference type="EMBL" id="SNT30230.1"/>
    </source>
</evidence>
<organism evidence="2 3">
    <name type="scientific">Actinacidiphila glaucinigra</name>
    <dbReference type="NCBI Taxonomy" id="235986"/>
    <lineage>
        <taxon>Bacteria</taxon>
        <taxon>Bacillati</taxon>
        <taxon>Actinomycetota</taxon>
        <taxon>Actinomycetes</taxon>
        <taxon>Kitasatosporales</taxon>
        <taxon>Streptomycetaceae</taxon>
        <taxon>Actinacidiphila</taxon>
    </lineage>
</organism>
<dbReference type="Gene3D" id="1.10.630.10">
    <property type="entry name" value="Cytochrome P450"/>
    <property type="match status" value="1"/>
</dbReference>
<evidence type="ECO:0000256" key="1">
    <source>
        <dbReference type="SAM" id="MobiDB-lite"/>
    </source>
</evidence>
<dbReference type="GO" id="GO:0005506">
    <property type="term" value="F:iron ion binding"/>
    <property type="evidence" value="ECO:0007669"/>
    <property type="project" value="InterPro"/>
</dbReference>
<keyword evidence="3" id="KW-1185">Reference proteome</keyword>
<dbReference type="EMBL" id="FZOF01000020">
    <property type="protein sequence ID" value="SNT30230.1"/>
    <property type="molecule type" value="Genomic_DNA"/>
</dbReference>
<dbReference type="Proteomes" id="UP000198280">
    <property type="component" value="Unassembled WGS sequence"/>
</dbReference>
<dbReference type="AlphaFoldDB" id="A0A239LIW9"/>
<dbReference type="RefSeq" id="WP_089227020.1">
    <property type="nucleotide sequence ID" value="NZ_FZOF01000020.1"/>
</dbReference>